<gene>
    <name evidence="4" type="ORF">DL546_004034</name>
</gene>
<dbReference type="EMBL" id="QVQW01000020">
    <property type="protein sequence ID" value="RKU45528.1"/>
    <property type="molecule type" value="Genomic_DNA"/>
</dbReference>
<keyword evidence="2" id="KW-1133">Transmembrane helix</keyword>
<evidence type="ECO:0000256" key="2">
    <source>
        <dbReference type="SAM" id="Phobius"/>
    </source>
</evidence>
<proteinExistence type="predicted"/>
<dbReference type="InterPro" id="IPR052061">
    <property type="entry name" value="PTE-AB_protein"/>
</dbReference>
<name>A0A420YC92_9PEZI</name>
<protein>
    <recommendedName>
        <fullName evidence="3">Thioesterase domain-containing protein</fullName>
    </recommendedName>
</protein>
<evidence type="ECO:0000313" key="5">
    <source>
        <dbReference type="Proteomes" id="UP000275385"/>
    </source>
</evidence>
<feature type="region of interest" description="Disordered" evidence="1">
    <location>
        <begin position="309"/>
        <end position="331"/>
    </location>
</feature>
<dbReference type="Proteomes" id="UP000275385">
    <property type="component" value="Unassembled WGS sequence"/>
</dbReference>
<evidence type="ECO:0000259" key="3">
    <source>
        <dbReference type="Pfam" id="PF03061"/>
    </source>
</evidence>
<accession>A0A420YC92</accession>
<sequence>MTPRTQQQKLLQLALGACRQQQPRHVTSTRHAILPIRSLTTTPALHDRPPFLPSQLRAVGPAPPVYFSQPASPPLSRGRRVRRFLFTAAFLFLGTTLGSLLRRALIEPPVPPEPGTEEDAEEIAYLREEADKLEIVQLYSNDPDWVSWEAYSSLPKYQRDHHLCATTLAGVRGLGAYQRVFQHKVSGETMVVVHLGEGITGWPGVVHGGALATVLDETMGRAAFTSLNMEPGPKGSKAPPGVTANMKIDYAHMSFAGRFYVIWARVKGEHELEESERGKRDYKAYVEGVIEDEVTQRPCVYASALYVGPHKGKKGEAESSRPRVMPPDKRF</sequence>
<keyword evidence="2" id="KW-0472">Membrane</keyword>
<comment type="caution">
    <text evidence="4">The sequence shown here is derived from an EMBL/GenBank/DDBJ whole genome shotgun (WGS) entry which is preliminary data.</text>
</comment>
<dbReference type="Gene3D" id="3.10.129.10">
    <property type="entry name" value="Hotdog Thioesterase"/>
    <property type="match status" value="1"/>
</dbReference>
<dbReference type="SUPFAM" id="SSF54637">
    <property type="entry name" value="Thioesterase/thiol ester dehydrase-isomerase"/>
    <property type="match status" value="1"/>
</dbReference>
<organism evidence="4 5">
    <name type="scientific">Coniochaeta pulveracea</name>
    <dbReference type="NCBI Taxonomy" id="177199"/>
    <lineage>
        <taxon>Eukaryota</taxon>
        <taxon>Fungi</taxon>
        <taxon>Dikarya</taxon>
        <taxon>Ascomycota</taxon>
        <taxon>Pezizomycotina</taxon>
        <taxon>Sordariomycetes</taxon>
        <taxon>Sordariomycetidae</taxon>
        <taxon>Coniochaetales</taxon>
        <taxon>Coniochaetaceae</taxon>
        <taxon>Coniochaeta</taxon>
    </lineage>
</organism>
<evidence type="ECO:0000256" key="1">
    <source>
        <dbReference type="SAM" id="MobiDB-lite"/>
    </source>
</evidence>
<evidence type="ECO:0000313" key="4">
    <source>
        <dbReference type="EMBL" id="RKU45528.1"/>
    </source>
</evidence>
<keyword evidence="5" id="KW-1185">Reference proteome</keyword>
<dbReference type="OrthoDB" id="506431at2759"/>
<feature type="transmembrane region" description="Helical" evidence="2">
    <location>
        <begin position="84"/>
        <end position="101"/>
    </location>
</feature>
<dbReference type="PANTHER" id="PTHR47260">
    <property type="entry name" value="UPF0644 PROTEIN PB2B4.06"/>
    <property type="match status" value="1"/>
</dbReference>
<dbReference type="InterPro" id="IPR029069">
    <property type="entry name" value="HotDog_dom_sf"/>
</dbReference>
<dbReference type="PANTHER" id="PTHR47260:SF1">
    <property type="entry name" value="UPF0644 PROTEIN PB2B4.06"/>
    <property type="match status" value="1"/>
</dbReference>
<dbReference type="CDD" id="cd03443">
    <property type="entry name" value="PaaI_thioesterase"/>
    <property type="match status" value="1"/>
</dbReference>
<dbReference type="AlphaFoldDB" id="A0A420YC92"/>
<dbReference type="STRING" id="177199.A0A420YC92"/>
<dbReference type="Pfam" id="PF03061">
    <property type="entry name" value="4HBT"/>
    <property type="match status" value="1"/>
</dbReference>
<feature type="domain" description="Thioesterase" evidence="3">
    <location>
        <begin position="204"/>
        <end position="266"/>
    </location>
</feature>
<feature type="compositionally biased region" description="Basic and acidic residues" evidence="1">
    <location>
        <begin position="314"/>
        <end position="331"/>
    </location>
</feature>
<keyword evidence="2" id="KW-0812">Transmembrane</keyword>
<dbReference type="InterPro" id="IPR006683">
    <property type="entry name" value="Thioestr_dom"/>
</dbReference>
<reference evidence="4 5" key="1">
    <citation type="submission" date="2018-08" db="EMBL/GenBank/DDBJ databases">
        <title>Draft genome of the lignicolous fungus Coniochaeta pulveracea.</title>
        <authorList>
            <person name="Borstlap C.J."/>
            <person name="De Witt R.N."/>
            <person name="Botha A."/>
            <person name="Volschenk H."/>
        </authorList>
    </citation>
    <scope>NUCLEOTIDE SEQUENCE [LARGE SCALE GENOMIC DNA]</scope>
    <source>
        <strain evidence="4 5">CAB683</strain>
    </source>
</reference>